<keyword evidence="1" id="KW-0472">Membrane</keyword>
<sequence>MSAAEKKQKLTVFKTDRHEDLGACAFAALVVVFVLVYMAFFLSKVSINAPAEGKLLEMKVAVGDTISEGQPLYVYEVKKKKYVQGEVQETVAKETFKSKTPGKVLELKKKPGDSMKRGNALLVVEHVKGTLP</sequence>
<gene>
    <name evidence="2" type="ORF">NNJEOMEG_01052</name>
</gene>
<dbReference type="SUPFAM" id="SSF51230">
    <property type="entry name" value="Single hybrid motif"/>
    <property type="match status" value="1"/>
</dbReference>
<dbReference type="InterPro" id="IPR011053">
    <property type="entry name" value="Single_hybrid_motif"/>
</dbReference>
<organism evidence="2 3">
    <name type="scientific">Fundidesulfovibrio magnetotacticus</name>
    <dbReference type="NCBI Taxonomy" id="2730080"/>
    <lineage>
        <taxon>Bacteria</taxon>
        <taxon>Pseudomonadati</taxon>
        <taxon>Thermodesulfobacteriota</taxon>
        <taxon>Desulfovibrionia</taxon>
        <taxon>Desulfovibrionales</taxon>
        <taxon>Desulfovibrionaceae</taxon>
        <taxon>Fundidesulfovibrio</taxon>
    </lineage>
</organism>
<dbReference type="AlphaFoldDB" id="A0A6V8LRN9"/>
<comment type="caution">
    <text evidence="2">The sequence shown here is derived from an EMBL/GenBank/DDBJ whole genome shotgun (WGS) entry which is preliminary data.</text>
</comment>
<dbReference type="Gene3D" id="2.40.50.100">
    <property type="match status" value="1"/>
</dbReference>
<reference evidence="2 3" key="2">
    <citation type="submission" date="2020-05" db="EMBL/GenBank/DDBJ databases">
        <title>Draft genome sequence of Desulfovibrio sp. strainFSS-1.</title>
        <authorList>
            <person name="Shimoshige H."/>
            <person name="Kobayashi H."/>
            <person name="Maekawa T."/>
        </authorList>
    </citation>
    <scope>NUCLEOTIDE SEQUENCE [LARGE SCALE GENOMIC DNA]</scope>
    <source>
        <strain evidence="2 3">SIID29052-01</strain>
    </source>
</reference>
<reference evidence="2 3" key="1">
    <citation type="submission" date="2020-04" db="EMBL/GenBank/DDBJ databases">
        <authorList>
            <consortium name="Desulfovibrio sp. FSS-1 genome sequencing consortium"/>
            <person name="Shimoshige H."/>
            <person name="Kobayashi H."/>
            <person name="Maekawa T."/>
        </authorList>
    </citation>
    <scope>NUCLEOTIDE SEQUENCE [LARGE SCALE GENOMIC DNA]</scope>
    <source>
        <strain evidence="2 3">SIID29052-01</strain>
    </source>
</reference>
<keyword evidence="1" id="KW-1133">Transmembrane helix</keyword>
<dbReference type="RefSeq" id="WP_173082015.1">
    <property type="nucleotide sequence ID" value="NZ_BLTE01000003.1"/>
</dbReference>
<accession>A0A6V8LRN9</accession>
<dbReference type="Proteomes" id="UP000494245">
    <property type="component" value="Unassembled WGS sequence"/>
</dbReference>
<evidence type="ECO:0008006" key="4">
    <source>
        <dbReference type="Google" id="ProtNLM"/>
    </source>
</evidence>
<keyword evidence="3" id="KW-1185">Reference proteome</keyword>
<keyword evidence="1" id="KW-0812">Transmembrane</keyword>
<name>A0A6V8LRN9_9BACT</name>
<dbReference type="EMBL" id="BLTE01000003">
    <property type="protein sequence ID" value="GFK93221.1"/>
    <property type="molecule type" value="Genomic_DNA"/>
</dbReference>
<evidence type="ECO:0000256" key="1">
    <source>
        <dbReference type="SAM" id="Phobius"/>
    </source>
</evidence>
<proteinExistence type="predicted"/>
<protein>
    <recommendedName>
        <fullName evidence="4">Membrane fusion protein biotin-lipoyl like domain-containing protein</fullName>
    </recommendedName>
</protein>
<evidence type="ECO:0000313" key="3">
    <source>
        <dbReference type="Proteomes" id="UP000494245"/>
    </source>
</evidence>
<feature type="transmembrane region" description="Helical" evidence="1">
    <location>
        <begin position="21"/>
        <end position="42"/>
    </location>
</feature>
<evidence type="ECO:0000313" key="2">
    <source>
        <dbReference type="EMBL" id="GFK93221.1"/>
    </source>
</evidence>